<name>A0A1V4HWT2_NITVU</name>
<dbReference type="PANTHER" id="PTHR43861">
    <property type="entry name" value="TRANS-ACONITATE 2-METHYLTRANSFERASE-RELATED"/>
    <property type="match status" value="1"/>
</dbReference>
<dbReference type="InterPro" id="IPR029063">
    <property type="entry name" value="SAM-dependent_MTases_sf"/>
</dbReference>
<dbReference type="PANTHER" id="PTHR43861:SF1">
    <property type="entry name" value="TRANS-ACONITATE 2-METHYLTRANSFERASE"/>
    <property type="match status" value="1"/>
</dbReference>
<evidence type="ECO:0000313" key="3">
    <source>
        <dbReference type="Proteomes" id="UP000189940"/>
    </source>
</evidence>
<dbReference type="GO" id="GO:0008757">
    <property type="term" value="F:S-adenosylmethionine-dependent methyltransferase activity"/>
    <property type="evidence" value="ECO:0007669"/>
    <property type="project" value="InterPro"/>
</dbReference>
<dbReference type="Proteomes" id="UP000189940">
    <property type="component" value="Unassembled WGS sequence"/>
</dbReference>
<dbReference type="RefSeq" id="WP_079447371.1">
    <property type="nucleotide sequence ID" value="NZ_JAVDPZ010000014.1"/>
</dbReference>
<dbReference type="Pfam" id="PF08241">
    <property type="entry name" value="Methyltransf_11"/>
    <property type="match status" value="1"/>
</dbReference>
<evidence type="ECO:0000259" key="1">
    <source>
        <dbReference type="Pfam" id="PF08241"/>
    </source>
</evidence>
<dbReference type="InterPro" id="IPR013216">
    <property type="entry name" value="Methyltransf_11"/>
</dbReference>
<accession>A0A1V4HWT2</accession>
<sequence length="233" mass="25483">MLARDWFYSERGRIGLDSLIAARSAIYDHDDSGSRARATLAKLGVRPGWRIADIGCGTGTLACEAARMGAEVYAVDIAPAALALAEAQARDGNVAIRTQAAGLLSFALASDSLDLVVSEFTLHHLPDFWKAVALSRMFRVVKPGGQLFLRDIVFVREPDGSDRTVEQWAEFNINNHDFPSGEVASHMRDEHSTFGWVIERMLKDVGFALVSADYHAPLHGTYLCRKPGDEPPA</sequence>
<keyword evidence="3" id="KW-1185">Reference proteome</keyword>
<keyword evidence="2" id="KW-0489">Methyltransferase</keyword>
<dbReference type="STRING" id="29421.B2M20_12460"/>
<evidence type="ECO:0000313" key="2">
    <source>
        <dbReference type="EMBL" id="OPH82393.1"/>
    </source>
</evidence>
<gene>
    <name evidence="2" type="ORF">B2M20_12460</name>
</gene>
<dbReference type="AlphaFoldDB" id="A0A1V4HWT2"/>
<organism evidence="2 3">
    <name type="scientific">Nitrobacter vulgaris</name>
    <dbReference type="NCBI Taxonomy" id="29421"/>
    <lineage>
        <taxon>Bacteria</taxon>
        <taxon>Pseudomonadati</taxon>
        <taxon>Pseudomonadota</taxon>
        <taxon>Alphaproteobacteria</taxon>
        <taxon>Hyphomicrobiales</taxon>
        <taxon>Nitrobacteraceae</taxon>
        <taxon>Nitrobacter</taxon>
    </lineage>
</organism>
<feature type="domain" description="Methyltransferase type 11" evidence="1">
    <location>
        <begin position="53"/>
        <end position="148"/>
    </location>
</feature>
<dbReference type="EMBL" id="MWPQ01000045">
    <property type="protein sequence ID" value="OPH82393.1"/>
    <property type="molecule type" value="Genomic_DNA"/>
</dbReference>
<dbReference type="OrthoDB" id="9765084at2"/>
<dbReference type="GO" id="GO:0032259">
    <property type="term" value="P:methylation"/>
    <property type="evidence" value="ECO:0007669"/>
    <property type="project" value="UniProtKB-KW"/>
</dbReference>
<protein>
    <submittedName>
        <fullName evidence="2">SAM-dependent methyltransferase</fullName>
    </submittedName>
</protein>
<dbReference type="Gene3D" id="3.40.50.150">
    <property type="entry name" value="Vaccinia Virus protein VP39"/>
    <property type="match status" value="1"/>
</dbReference>
<dbReference type="CDD" id="cd02440">
    <property type="entry name" value="AdoMet_MTases"/>
    <property type="match status" value="1"/>
</dbReference>
<keyword evidence="2" id="KW-0808">Transferase</keyword>
<reference evidence="2 3" key="1">
    <citation type="submission" date="2017-02" db="EMBL/GenBank/DDBJ databases">
        <title>Genome sequence of the nitrite-oxidizing bacterium Nitrobacter vulgaris strain Ab1.</title>
        <authorList>
            <person name="Mellbye B.L."/>
            <person name="Davis E.W."/>
            <person name="Spieck E."/>
            <person name="Chang J.H."/>
            <person name="Bottomley P.J."/>
            <person name="Sayavedra-Soto L.A."/>
        </authorList>
    </citation>
    <scope>NUCLEOTIDE SEQUENCE [LARGE SCALE GENOMIC DNA]</scope>
    <source>
        <strain evidence="2 3">Ab1</strain>
    </source>
</reference>
<dbReference type="SUPFAM" id="SSF53335">
    <property type="entry name" value="S-adenosyl-L-methionine-dependent methyltransferases"/>
    <property type="match status" value="1"/>
</dbReference>
<comment type="caution">
    <text evidence="2">The sequence shown here is derived from an EMBL/GenBank/DDBJ whole genome shotgun (WGS) entry which is preliminary data.</text>
</comment>
<proteinExistence type="predicted"/>